<organism evidence="1 2">
    <name type="scientific">Fusarium decemcellulare</name>
    <dbReference type="NCBI Taxonomy" id="57161"/>
    <lineage>
        <taxon>Eukaryota</taxon>
        <taxon>Fungi</taxon>
        <taxon>Dikarya</taxon>
        <taxon>Ascomycota</taxon>
        <taxon>Pezizomycotina</taxon>
        <taxon>Sordariomycetes</taxon>
        <taxon>Hypocreomycetidae</taxon>
        <taxon>Hypocreales</taxon>
        <taxon>Nectriaceae</taxon>
        <taxon>Fusarium</taxon>
        <taxon>Fusarium decemcellulare species complex</taxon>
    </lineage>
</organism>
<protein>
    <submittedName>
        <fullName evidence="1">Uncharacterized protein</fullName>
    </submittedName>
</protein>
<evidence type="ECO:0000313" key="2">
    <source>
        <dbReference type="Proteomes" id="UP001148629"/>
    </source>
</evidence>
<gene>
    <name evidence="1" type="ORF">NM208_g16867</name>
</gene>
<dbReference type="EMBL" id="JANRMS010005564">
    <property type="protein sequence ID" value="KAJ3501767.1"/>
    <property type="molecule type" value="Genomic_DNA"/>
</dbReference>
<evidence type="ECO:0000313" key="1">
    <source>
        <dbReference type="EMBL" id="KAJ3501767.1"/>
    </source>
</evidence>
<dbReference type="Proteomes" id="UP001148629">
    <property type="component" value="Unassembled WGS sequence"/>
</dbReference>
<accession>A0ACC1RD44</accession>
<reference evidence="1" key="1">
    <citation type="submission" date="2022-08" db="EMBL/GenBank/DDBJ databases">
        <title>Genome Sequence of Fusarium decemcellulare.</title>
        <authorList>
            <person name="Buettner E."/>
        </authorList>
    </citation>
    <scope>NUCLEOTIDE SEQUENCE</scope>
    <source>
        <strain evidence="1">Babe19</strain>
    </source>
</reference>
<keyword evidence="2" id="KW-1185">Reference proteome</keyword>
<comment type="caution">
    <text evidence="1">The sequence shown here is derived from an EMBL/GenBank/DDBJ whole genome shotgun (WGS) entry which is preliminary data.</text>
</comment>
<sequence length="271" mass="30350">MICFRRGGSESAEHSRALESTLDPKLGLADSLAPKFAIPASVMRCLTGKPDHTLENEQACCHAVVKVQPSKALRHQTKLTALQALLPGLSFAARATDSPGNFVKERCRRRQLKGPPRRASWGRNQLNKKSTLSVPERCRPSSKQMRENKPGSGQCRTMGIHDSRSATGSESQEKQYVDGTPRQNTGKYQLYGLEDRISSLSITDGSQALRAVSPGIEEAYRSGQALTPPDIEFSEDSDVEDGYWTWHQETQQFRHWDEDNQEWVCFPEIFD</sequence>
<proteinExistence type="predicted"/>
<name>A0ACC1RD44_9HYPO</name>